<evidence type="ECO:0000256" key="4">
    <source>
        <dbReference type="ARBA" id="ARBA00022630"/>
    </source>
</evidence>
<evidence type="ECO:0000256" key="8">
    <source>
        <dbReference type="RuleBase" id="RU004254"/>
    </source>
</evidence>
<dbReference type="PANTHER" id="PTHR45754">
    <property type="entry name" value="METHYLENETETRAHYDROFOLATE REDUCTASE"/>
    <property type="match status" value="1"/>
</dbReference>
<dbReference type="InterPro" id="IPR003171">
    <property type="entry name" value="Mehydrof_redctse-like"/>
</dbReference>
<dbReference type="Pfam" id="PF02219">
    <property type="entry name" value="MTHFR"/>
    <property type="match status" value="1"/>
</dbReference>
<dbReference type="AlphaFoldDB" id="A0A1E4TKA7"/>
<dbReference type="PANTHER" id="PTHR45754:SF1">
    <property type="entry name" value="METHYLENETETRAHYDROFOLATE REDUCTASE 1"/>
    <property type="match status" value="1"/>
</dbReference>
<dbReference type="NCBIfam" id="TIGR00677">
    <property type="entry name" value="fadh2_euk"/>
    <property type="match status" value="1"/>
</dbReference>
<comment type="pathway">
    <text evidence="2 8">One-carbon metabolism; tetrahydrofolate interconversion.</text>
</comment>
<name>A0A1E4TKA7_9ASCO</name>
<dbReference type="GO" id="GO:0005829">
    <property type="term" value="C:cytosol"/>
    <property type="evidence" value="ECO:0007669"/>
    <property type="project" value="TreeGrafter"/>
</dbReference>
<dbReference type="Pfam" id="PF21895">
    <property type="entry name" value="MTHFR_C"/>
    <property type="match status" value="1"/>
</dbReference>
<organism evidence="11 12">
    <name type="scientific">Tortispora caseinolytica NRRL Y-17796</name>
    <dbReference type="NCBI Taxonomy" id="767744"/>
    <lineage>
        <taxon>Eukaryota</taxon>
        <taxon>Fungi</taxon>
        <taxon>Dikarya</taxon>
        <taxon>Ascomycota</taxon>
        <taxon>Saccharomycotina</taxon>
        <taxon>Trigonopsidomycetes</taxon>
        <taxon>Trigonopsidales</taxon>
        <taxon>Trigonopsidaceae</taxon>
        <taxon>Tortispora</taxon>
    </lineage>
</organism>
<dbReference type="Gene3D" id="3.20.20.220">
    <property type="match status" value="1"/>
</dbReference>
<keyword evidence="12" id="KW-1185">Reference proteome</keyword>
<proteinExistence type="inferred from homology"/>
<evidence type="ECO:0000313" key="12">
    <source>
        <dbReference type="Proteomes" id="UP000095023"/>
    </source>
</evidence>
<evidence type="ECO:0000256" key="1">
    <source>
        <dbReference type="ARBA" id="ARBA00001974"/>
    </source>
</evidence>
<keyword evidence="7" id="KW-0560">Oxidoreductase</keyword>
<dbReference type="InterPro" id="IPR029041">
    <property type="entry name" value="FAD-linked_oxidoreductase-like"/>
</dbReference>
<keyword evidence="6" id="KW-0521">NADP</keyword>
<sequence length="645" mass="72317">MLISDKIKESKSSKGADFSLEFFPPRTDIGAHNIQDRILRLSSLNPLFVSVTWGAGGSTSEKSLQLAEYCQSLGLTTLLHLTCTNMDRSVLDHALRRAKDLGIRNILALRGDAPRGQEYAVESSDEFKQASDLVKYIRSRHGKYFCIGVAAYPEGHRDISSLSPQSVLKDLPYLIEKVESGADFIMLQMCFSADTIINFINGLRQAHPCFKDIPIIPGLLPINTFQSFARATQLAHCAVPPNIYSRLSEVANDDSKVKEVGVEILSDLCNELYTKSYAEIRLFHFYTLNLEKSVALVLDRSNIFKLPPHMSSVDVTPPFQENLGNSSRRRRRSSLSTHNKVLVEEARRTKSAKFTSDIVVESIDPNGHEQLALAISTGEGELGRQATWDDFPNGRFGDPRSPAFTLSGYGADPYSTGLAISRIPTSRALDLWGAPETVDDISKLICNHLTSGTPNSFLPWSDSLQDLSDETTTIAQELLLLNESGYWTISSQPALNGVRSSDPIYGWGPDNGYVYQKAFVEFFISTEKWHRLKERLDSMPEGEVSYYACGSNPSTYVSTGNETNAVTWGIFPHREVLQPTVIEPLSFQTWSEEVFRAWKTWQSLFASHTKSFKLIQDIYDTYYLVALVHHDYIGNPSRLWEYLLQ</sequence>
<comment type="cofactor">
    <cofactor evidence="1">
        <name>FAD</name>
        <dbReference type="ChEBI" id="CHEBI:57692"/>
    </cofactor>
</comment>
<dbReference type="OrthoDB" id="16284at2759"/>
<feature type="domain" description="MTHFR SAM-binding regulatory" evidence="10">
    <location>
        <begin position="384"/>
        <end position="641"/>
    </location>
</feature>
<evidence type="ECO:0000256" key="3">
    <source>
        <dbReference type="ARBA" id="ARBA00006743"/>
    </source>
</evidence>
<dbReference type="GO" id="GO:0009086">
    <property type="term" value="P:methionine biosynthetic process"/>
    <property type="evidence" value="ECO:0007669"/>
    <property type="project" value="TreeGrafter"/>
</dbReference>
<evidence type="ECO:0000256" key="5">
    <source>
        <dbReference type="ARBA" id="ARBA00022827"/>
    </source>
</evidence>
<dbReference type="CDD" id="cd00537">
    <property type="entry name" value="MTHFR"/>
    <property type="match status" value="1"/>
</dbReference>
<comment type="similarity">
    <text evidence="3">Belongs to the methylenetetrahydrofolate reductase family.</text>
</comment>
<evidence type="ECO:0000256" key="9">
    <source>
        <dbReference type="SAM" id="MobiDB-lite"/>
    </source>
</evidence>
<dbReference type="SUPFAM" id="SSF51730">
    <property type="entry name" value="FAD-linked oxidoreductase"/>
    <property type="match status" value="1"/>
</dbReference>
<dbReference type="InterPro" id="IPR053806">
    <property type="entry name" value="MTHFR_C"/>
</dbReference>
<reference evidence="12" key="1">
    <citation type="submission" date="2016-02" db="EMBL/GenBank/DDBJ databases">
        <title>Comparative genomics of biotechnologically important yeasts.</title>
        <authorList>
            <consortium name="DOE Joint Genome Institute"/>
            <person name="Riley R."/>
            <person name="Haridas S."/>
            <person name="Wolfe K.H."/>
            <person name="Lopes M.R."/>
            <person name="Hittinger C.T."/>
            <person name="Goker M."/>
            <person name="Salamov A."/>
            <person name="Wisecaver J."/>
            <person name="Long T.M."/>
            <person name="Aerts A.L."/>
            <person name="Barry K."/>
            <person name="Choi C."/>
            <person name="Clum A."/>
            <person name="Coughlan A.Y."/>
            <person name="Deshpande S."/>
            <person name="Douglass A.P."/>
            <person name="Hanson S.J."/>
            <person name="Klenk H.-P."/>
            <person name="Labutti K."/>
            <person name="Lapidus A."/>
            <person name="Lindquist E."/>
            <person name="Lipzen A."/>
            <person name="Meier-Kolthoff J.P."/>
            <person name="Ohm R.A."/>
            <person name="Otillar R.P."/>
            <person name="Pangilinan J."/>
            <person name="Peng Y."/>
            <person name="Rokas A."/>
            <person name="Rosa C.A."/>
            <person name="Scheuner C."/>
            <person name="Sibirny A.A."/>
            <person name="Slot J.C."/>
            <person name="Stielow J.B."/>
            <person name="Sun H."/>
            <person name="Kurtzman C.P."/>
            <person name="Blackwell M."/>
            <person name="Jeffries T.W."/>
            <person name="Grigoriev I.V."/>
        </authorList>
    </citation>
    <scope>NUCLEOTIDE SEQUENCE [LARGE SCALE GENOMIC DNA]</scope>
    <source>
        <strain evidence="12">NRRL Y-17796</strain>
    </source>
</reference>
<dbReference type="GO" id="GO:0035999">
    <property type="term" value="P:tetrahydrofolate interconversion"/>
    <property type="evidence" value="ECO:0007669"/>
    <property type="project" value="UniProtKB-UniPathway"/>
</dbReference>
<dbReference type="InterPro" id="IPR004621">
    <property type="entry name" value="Fadh2_euk"/>
</dbReference>
<accession>A0A1E4TKA7</accession>
<dbReference type="GO" id="GO:0071949">
    <property type="term" value="F:FAD binding"/>
    <property type="evidence" value="ECO:0007669"/>
    <property type="project" value="TreeGrafter"/>
</dbReference>
<gene>
    <name evidence="11" type="ORF">CANCADRAFT_30430</name>
</gene>
<protein>
    <recommendedName>
        <fullName evidence="10">MTHFR SAM-binding regulatory domain-containing protein</fullName>
    </recommendedName>
</protein>
<evidence type="ECO:0000259" key="10">
    <source>
        <dbReference type="Pfam" id="PF21895"/>
    </source>
</evidence>
<evidence type="ECO:0000313" key="11">
    <source>
        <dbReference type="EMBL" id="ODV92185.1"/>
    </source>
</evidence>
<dbReference type="Proteomes" id="UP000095023">
    <property type="component" value="Unassembled WGS sequence"/>
</dbReference>
<evidence type="ECO:0000256" key="2">
    <source>
        <dbReference type="ARBA" id="ARBA00004777"/>
    </source>
</evidence>
<dbReference type="GO" id="GO:0004489">
    <property type="term" value="F:methylenetetrahydrofolate reductase [NAD(P)H] activity"/>
    <property type="evidence" value="ECO:0007669"/>
    <property type="project" value="EnsemblFungi"/>
</dbReference>
<keyword evidence="5" id="KW-0274">FAD</keyword>
<keyword evidence="4" id="KW-0285">Flavoprotein</keyword>
<evidence type="ECO:0000256" key="6">
    <source>
        <dbReference type="ARBA" id="ARBA00022857"/>
    </source>
</evidence>
<feature type="region of interest" description="Disordered" evidence="9">
    <location>
        <begin position="316"/>
        <end position="338"/>
    </location>
</feature>
<dbReference type="EMBL" id="KV453841">
    <property type="protein sequence ID" value="ODV92185.1"/>
    <property type="molecule type" value="Genomic_DNA"/>
</dbReference>
<dbReference type="UniPathway" id="UPA00193"/>
<dbReference type="FunFam" id="3.20.20.220:FF:000002">
    <property type="entry name" value="Methylenetetrahydrofolate reductase"/>
    <property type="match status" value="1"/>
</dbReference>
<evidence type="ECO:0000256" key="7">
    <source>
        <dbReference type="ARBA" id="ARBA00023002"/>
    </source>
</evidence>